<dbReference type="Proteomes" id="UP000295285">
    <property type="component" value="Unassembled WGS sequence"/>
</dbReference>
<evidence type="ECO:0000313" key="2">
    <source>
        <dbReference type="Proteomes" id="UP000295285"/>
    </source>
</evidence>
<dbReference type="EMBL" id="SMDG01000040">
    <property type="protein sequence ID" value="TCW44438.1"/>
    <property type="molecule type" value="Genomic_DNA"/>
</dbReference>
<gene>
    <name evidence="1" type="ORF">EC910_1402</name>
</gene>
<name>A0A4R4AY31_BACTU</name>
<proteinExistence type="predicted"/>
<evidence type="ECO:0000313" key="1">
    <source>
        <dbReference type="EMBL" id="TCW44438.1"/>
    </source>
</evidence>
<organism evidence="1 2">
    <name type="scientific">Bacillus thuringiensis</name>
    <dbReference type="NCBI Taxonomy" id="1428"/>
    <lineage>
        <taxon>Bacteria</taxon>
        <taxon>Bacillati</taxon>
        <taxon>Bacillota</taxon>
        <taxon>Bacilli</taxon>
        <taxon>Bacillales</taxon>
        <taxon>Bacillaceae</taxon>
        <taxon>Bacillus</taxon>
        <taxon>Bacillus cereus group</taxon>
    </lineage>
</organism>
<sequence length="32" mass="3640">MQEAQVRKNAAGAIIHNDINNYPYLNIPMIIN</sequence>
<dbReference type="AlphaFoldDB" id="A0A4R4AY31"/>
<protein>
    <submittedName>
        <fullName evidence="1">Uncharacterized protein</fullName>
    </submittedName>
</protein>
<accession>A0A4R4AY31</accession>
<comment type="caution">
    <text evidence="1">The sequence shown here is derived from an EMBL/GenBank/DDBJ whole genome shotgun (WGS) entry which is preliminary data.</text>
</comment>
<reference evidence="1 2" key="1">
    <citation type="submission" date="2019-03" db="EMBL/GenBank/DDBJ databases">
        <title>Above-ground endophytic microbial communities from plants in different locations in the United States.</title>
        <authorList>
            <person name="Frank C."/>
        </authorList>
    </citation>
    <scope>NUCLEOTIDE SEQUENCE [LARGE SCALE GENOMIC DNA]</scope>
    <source>
        <strain evidence="1 2">LP_2_YM</strain>
    </source>
</reference>